<keyword evidence="1" id="KW-0812">Transmembrane</keyword>
<dbReference type="EMBL" id="AYZI01000008">
    <property type="protein sequence ID" value="KRM90542.1"/>
    <property type="molecule type" value="Genomic_DNA"/>
</dbReference>
<dbReference type="STRING" id="1423745.GCA_001311215_00734"/>
<proteinExistence type="predicted"/>
<dbReference type="AlphaFoldDB" id="A0A0R2CFM3"/>
<evidence type="ECO:0000256" key="1">
    <source>
        <dbReference type="SAM" id="Phobius"/>
    </source>
</evidence>
<keyword evidence="1" id="KW-0472">Membrane</keyword>
<organism evidence="2 3">
    <name type="scientific">Fructilactobacillus florum DSM 22689 = JCM 16035</name>
    <dbReference type="NCBI Taxonomy" id="1423745"/>
    <lineage>
        <taxon>Bacteria</taxon>
        <taxon>Bacillati</taxon>
        <taxon>Bacillota</taxon>
        <taxon>Bacilli</taxon>
        <taxon>Lactobacillales</taxon>
        <taxon>Lactobacillaceae</taxon>
        <taxon>Fructilactobacillus</taxon>
    </lineage>
</organism>
<keyword evidence="1" id="KW-1133">Transmembrane helix</keyword>
<sequence>MFSFLDGINSWLSYINIEPKTKSRLYVILGFLGELYLIYISYRFLTNGVIVRGSLFLLVTIVLAYFLYLNAIYYFLNRNSKIDLTPKLYQLLHINPKSATDTPPTQYRNIPANGLFDDRETMPATLVSNPAQQAFINQLAIALENEQLLQKNYGGTTDRELTRQLKHGTTKTVSAIGKGVLIPYFSLENQPDGYQVRAGINAAQADVIGKIETVGLQSVTQLDRQRGKLYLAGAYLTGGKYKMLGRNGLMENNDDYHVELQVAYQQPSSSPMK</sequence>
<accession>A0A0R2CFM3</accession>
<evidence type="ECO:0000313" key="2">
    <source>
        <dbReference type="EMBL" id="KRM90542.1"/>
    </source>
</evidence>
<name>A0A0R2CFM3_9LACO</name>
<feature type="transmembrane region" description="Helical" evidence="1">
    <location>
        <begin position="25"/>
        <end position="42"/>
    </location>
</feature>
<protein>
    <submittedName>
        <fullName evidence="2">Uncharacterized protein</fullName>
    </submittedName>
</protein>
<evidence type="ECO:0000313" key="3">
    <source>
        <dbReference type="Proteomes" id="UP000051586"/>
    </source>
</evidence>
<dbReference type="RefSeq" id="WP_035421459.1">
    <property type="nucleotide sequence ID" value="NZ_AYZI01000008.1"/>
</dbReference>
<dbReference type="Proteomes" id="UP000051586">
    <property type="component" value="Unassembled WGS sequence"/>
</dbReference>
<feature type="transmembrane region" description="Helical" evidence="1">
    <location>
        <begin position="54"/>
        <end position="76"/>
    </location>
</feature>
<comment type="caution">
    <text evidence="2">The sequence shown here is derived from an EMBL/GenBank/DDBJ whole genome shotgun (WGS) entry which is preliminary data.</text>
</comment>
<dbReference type="PATRIC" id="fig|1423745.4.peg.1294"/>
<gene>
    <name evidence="2" type="ORF">FC87_GL001228</name>
</gene>
<reference evidence="2 3" key="1">
    <citation type="journal article" date="2015" name="Genome Announc.">
        <title>Expanding the biotechnology potential of lactobacilli through comparative genomics of 213 strains and associated genera.</title>
        <authorList>
            <person name="Sun Z."/>
            <person name="Harris H.M."/>
            <person name="McCann A."/>
            <person name="Guo C."/>
            <person name="Argimon S."/>
            <person name="Zhang W."/>
            <person name="Yang X."/>
            <person name="Jeffery I.B."/>
            <person name="Cooney J.C."/>
            <person name="Kagawa T.F."/>
            <person name="Liu W."/>
            <person name="Song Y."/>
            <person name="Salvetti E."/>
            <person name="Wrobel A."/>
            <person name="Rasinkangas P."/>
            <person name="Parkhill J."/>
            <person name="Rea M.C."/>
            <person name="O'Sullivan O."/>
            <person name="Ritari J."/>
            <person name="Douillard F.P."/>
            <person name="Paul Ross R."/>
            <person name="Yang R."/>
            <person name="Briner A.E."/>
            <person name="Felis G.E."/>
            <person name="de Vos W.M."/>
            <person name="Barrangou R."/>
            <person name="Klaenhammer T.R."/>
            <person name="Caufield P.W."/>
            <person name="Cui Y."/>
            <person name="Zhang H."/>
            <person name="O'Toole P.W."/>
        </authorList>
    </citation>
    <scope>NUCLEOTIDE SEQUENCE [LARGE SCALE GENOMIC DNA]</scope>
    <source>
        <strain evidence="2 3">DSM 22689</strain>
    </source>
</reference>
<dbReference type="Pfam" id="PF20386">
    <property type="entry name" value="DUF6681"/>
    <property type="match status" value="1"/>
</dbReference>
<dbReference type="InterPro" id="IPR046503">
    <property type="entry name" value="DUF6681"/>
</dbReference>